<feature type="coiled-coil region" evidence="1">
    <location>
        <begin position="604"/>
        <end position="645"/>
    </location>
</feature>
<evidence type="ECO:0000313" key="3">
    <source>
        <dbReference type="EMBL" id="KAA6388038.1"/>
    </source>
</evidence>
<comment type="caution">
    <text evidence="3">The sequence shown here is derived from an EMBL/GenBank/DDBJ whole genome shotgun (WGS) entry which is preliminary data.</text>
</comment>
<keyword evidence="1" id="KW-0175">Coiled coil</keyword>
<evidence type="ECO:0000256" key="2">
    <source>
        <dbReference type="SAM" id="MobiDB-lite"/>
    </source>
</evidence>
<gene>
    <name evidence="3" type="ORF">EZS28_016436</name>
</gene>
<reference evidence="3 4" key="1">
    <citation type="submission" date="2019-03" db="EMBL/GenBank/DDBJ databases">
        <title>Single cell metagenomics reveals metabolic interactions within the superorganism composed of flagellate Streblomastix strix and complex community of Bacteroidetes bacteria on its surface.</title>
        <authorList>
            <person name="Treitli S.C."/>
            <person name="Kolisko M."/>
            <person name="Husnik F."/>
            <person name="Keeling P."/>
            <person name="Hampl V."/>
        </authorList>
    </citation>
    <scope>NUCLEOTIDE SEQUENCE [LARGE SCALE GENOMIC DNA]</scope>
    <source>
        <strain evidence="3">ST1C</strain>
    </source>
</reference>
<accession>A0A5J4VZP1</accession>
<dbReference type="AlphaFoldDB" id="A0A5J4VZP1"/>
<proteinExistence type="predicted"/>
<protein>
    <submittedName>
        <fullName evidence="3">Uncharacterized protein</fullName>
    </submittedName>
</protein>
<dbReference type="Proteomes" id="UP000324800">
    <property type="component" value="Unassembled WGS sequence"/>
</dbReference>
<dbReference type="EMBL" id="SNRW01004138">
    <property type="protein sequence ID" value="KAA6388038.1"/>
    <property type="molecule type" value="Genomic_DNA"/>
</dbReference>
<name>A0A5J4VZP1_9EUKA</name>
<feature type="region of interest" description="Disordered" evidence="2">
    <location>
        <begin position="155"/>
        <end position="175"/>
    </location>
</feature>
<evidence type="ECO:0000256" key="1">
    <source>
        <dbReference type="SAM" id="Coils"/>
    </source>
</evidence>
<evidence type="ECO:0000313" key="4">
    <source>
        <dbReference type="Proteomes" id="UP000324800"/>
    </source>
</evidence>
<organism evidence="3 4">
    <name type="scientific">Streblomastix strix</name>
    <dbReference type="NCBI Taxonomy" id="222440"/>
    <lineage>
        <taxon>Eukaryota</taxon>
        <taxon>Metamonada</taxon>
        <taxon>Preaxostyla</taxon>
        <taxon>Oxymonadida</taxon>
        <taxon>Streblomastigidae</taxon>
        <taxon>Streblomastix</taxon>
    </lineage>
</organism>
<sequence length="749" mass="85761">MIQEEENTFEDIASFIDSASIDAKALQTYPETDPFCLLRIKLSCVDISDNSSTFVAISLQRGKDDYKELTTDVSPPSDLPKYQRKIFDFVLPYEFDEEGIIVNIVVLRQTIIYLGKVDKAGQNGSLHNSKRPMSRSSSQTSLNMSFKDLVSRAESRVSDKSDNSGQTHKVQYKSRRGNTTEITRIEVIGVARFHIEDLMDLLNKHMPFYFVIPVSSERQFIPKAIPPTMPFWKRGAIRNVQFATSERILRGLIEENEEQNKNQQQKNHPQISRIGKTVQQHIRYIDAVVQSKSGGPKLTAYLDELRAVKHQQIEQMVQHQVNVYVGGRASVALESGRASRSSSASIEQQSLNTMHNSLHSYHSSAQGDNNQNMNINMQWNAHLNDGGRDTQMSNSSKFTNASSRMGQQSSMANVKNILNMPFPLAQHIKARTRLQTWVQIGRPNSNETILNDQINSPITGVLNVEVRLLSIFPNRIAIPNSYITVENRIVLTKEEFMSRQRERMEQEDRMEAIKIISYWMKGRAAPQAPQSRSLLSSNSSKRLLIPPIPPNPLIPQPPPSLIDGQQQNKESENVVLSAAVIRMALRWRDKARARIAERKGETAKEQKLIQIELTQEMYNNLEKKKKQMQRRQKILRGELIEEEEDIDDEDDDEEYGFTHAKLTLEQRPWYRNGDNEEDRVVIKKTEVPVLYRPLTVQLLIFWAESNAELIHPYVDQLDEIMQKAEDEMKAELDMKGKENLSLSDIEEDA</sequence>